<comment type="caution">
    <text evidence="3">The sequence shown here is derived from an EMBL/GenBank/DDBJ whole genome shotgun (WGS) entry which is preliminary data.</text>
</comment>
<dbReference type="Proteomes" id="UP000555411">
    <property type="component" value="Unassembled WGS sequence"/>
</dbReference>
<evidence type="ECO:0000313" key="4">
    <source>
        <dbReference type="Proteomes" id="UP000555411"/>
    </source>
</evidence>
<feature type="compositionally biased region" description="Basic and acidic residues" evidence="1">
    <location>
        <begin position="57"/>
        <end position="75"/>
    </location>
</feature>
<feature type="region of interest" description="Disordered" evidence="1">
    <location>
        <begin position="40"/>
        <end position="82"/>
    </location>
</feature>
<feature type="signal peptide" evidence="2">
    <location>
        <begin position="1"/>
        <end position="22"/>
    </location>
</feature>
<reference evidence="3 4" key="1">
    <citation type="journal article" date="2017" name="Int. J. Syst. Evol. Microbiol.">
        <title>Gemmobacter straminiformis sp. nov., isolated from an artificial fountain.</title>
        <authorList>
            <person name="Kang J.Y."/>
            <person name="Kim M.J."/>
            <person name="Chun J."/>
            <person name="Son K.P."/>
            <person name="Jahng K.Y."/>
        </authorList>
    </citation>
    <scope>NUCLEOTIDE SEQUENCE [LARGE SCALE GENOMIC DNA]</scope>
    <source>
        <strain evidence="3 4">CAM-8</strain>
    </source>
</reference>
<keyword evidence="4" id="KW-1185">Reference proteome</keyword>
<sequence>MFVKTTALALTLAALTAPMAFAKGHDQGFGAMLAGSLPPGAVADGQRPNADGSYGTRDAKIEAQNGTRDKSELARAKLGNHQ</sequence>
<evidence type="ECO:0000313" key="3">
    <source>
        <dbReference type="EMBL" id="MBC2836000.1"/>
    </source>
</evidence>
<organism evidence="3 4">
    <name type="scientific">Paragemmobacter straminiformis</name>
    <dbReference type="NCBI Taxonomy" id="2045119"/>
    <lineage>
        <taxon>Bacteria</taxon>
        <taxon>Pseudomonadati</taxon>
        <taxon>Pseudomonadota</taxon>
        <taxon>Alphaproteobacteria</taxon>
        <taxon>Rhodobacterales</taxon>
        <taxon>Paracoccaceae</taxon>
        <taxon>Paragemmobacter</taxon>
    </lineage>
</organism>
<protein>
    <recommendedName>
        <fullName evidence="5">DUF4148 domain-containing protein</fullName>
    </recommendedName>
</protein>
<accession>A0A842I834</accession>
<evidence type="ECO:0000256" key="2">
    <source>
        <dbReference type="SAM" id="SignalP"/>
    </source>
</evidence>
<evidence type="ECO:0000256" key="1">
    <source>
        <dbReference type="SAM" id="MobiDB-lite"/>
    </source>
</evidence>
<name>A0A842I834_9RHOB</name>
<dbReference type="AlphaFoldDB" id="A0A842I834"/>
<evidence type="ECO:0008006" key="5">
    <source>
        <dbReference type="Google" id="ProtNLM"/>
    </source>
</evidence>
<feature type="chain" id="PRO_5032972606" description="DUF4148 domain-containing protein" evidence="2">
    <location>
        <begin position="23"/>
        <end position="82"/>
    </location>
</feature>
<dbReference type="RefSeq" id="WP_185797626.1">
    <property type="nucleotide sequence ID" value="NZ_JACLQD010000003.1"/>
</dbReference>
<dbReference type="EMBL" id="JACLQD010000003">
    <property type="protein sequence ID" value="MBC2836000.1"/>
    <property type="molecule type" value="Genomic_DNA"/>
</dbReference>
<keyword evidence="2" id="KW-0732">Signal</keyword>
<proteinExistence type="predicted"/>
<gene>
    <name evidence="3" type="ORF">H7F16_10835</name>
</gene>